<dbReference type="GO" id="GO:0008168">
    <property type="term" value="F:methyltransferase activity"/>
    <property type="evidence" value="ECO:0007669"/>
    <property type="project" value="UniProtKB-KW"/>
</dbReference>
<organism evidence="1 2">
    <name type="scientific">Algoriphagus aquaeductus</name>
    <dbReference type="NCBI Taxonomy" id="475299"/>
    <lineage>
        <taxon>Bacteria</taxon>
        <taxon>Pseudomonadati</taxon>
        <taxon>Bacteroidota</taxon>
        <taxon>Cytophagia</taxon>
        <taxon>Cytophagales</taxon>
        <taxon>Cyclobacteriaceae</taxon>
        <taxon>Algoriphagus</taxon>
    </lineage>
</organism>
<keyword evidence="1" id="KW-0489">Methyltransferase</keyword>
<keyword evidence="1" id="KW-0808">Transferase</keyword>
<comment type="caution">
    <text evidence="1">The sequence shown here is derived from an EMBL/GenBank/DDBJ whole genome shotgun (WGS) entry which is preliminary data.</text>
</comment>
<name>A0A326RIU6_9BACT</name>
<accession>A0A326RIU6</accession>
<gene>
    <name evidence="1" type="ORF">CLV31_12430</name>
</gene>
<dbReference type="EMBL" id="QKTX01000024">
    <property type="protein sequence ID" value="PZV76705.1"/>
    <property type="molecule type" value="Genomic_DNA"/>
</dbReference>
<evidence type="ECO:0000313" key="1">
    <source>
        <dbReference type="EMBL" id="PZV76705.1"/>
    </source>
</evidence>
<evidence type="ECO:0000313" key="2">
    <source>
        <dbReference type="Proteomes" id="UP000248917"/>
    </source>
</evidence>
<dbReference type="Pfam" id="PF13489">
    <property type="entry name" value="Methyltransf_23"/>
    <property type="match status" value="1"/>
</dbReference>
<dbReference type="Gene3D" id="3.40.50.150">
    <property type="entry name" value="Vaccinia Virus protein VP39"/>
    <property type="match status" value="1"/>
</dbReference>
<protein>
    <submittedName>
        <fullName evidence="1">Methyltransferase family protein</fullName>
    </submittedName>
</protein>
<dbReference type="AlphaFoldDB" id="A0A326RIU6"/>
<dbReference type="CDD" id="cd02440">
    <property type="entry name" value="AdoMet_MTases"/>
    <property type="match status" value="1"/>
</dbReference>
<reference evidence="1 2" key="1">
    <citation type="submission" date="2018-06" db="EMBL/GenBank/DDBJ databases">
        <title>Genomic Encyclopedia of Archaeal and Bacterial Type Strains, Phase II (KMG-II): from individual species to whole genera.</title>
        <authorList>
            <person name="Goeker M."/>
        </authorList>
    </citation>
    <scope>NUCLEOTIDE SEQUENCE [LARGE SCALE GENOMIC DNA]</scope>
    <source>
        <strain evidence="1 2">T4</strain>
    </source>
</reference>
<dbReference type="Proteomes" id="UP000248917">
    <property type="component" value="Unassembled WGS sequence"/>
</dbReference>
<dbReference type="GO" id="GO:0032259">
    <property type="term" value="P:methylation"/>
    <property type="evidence" value="ECO:0007669"/>
    <property type="project" value="UniProtKB-KW"/>
</dbReference>
<sequence>MDIGCGIGTWLSIAKKLGIEDVLGVDGDYVNHELLSKYLSQSEFKSHDLTLPLVLGRKFDFCLCLEVAEHLPEKFSDVLVDTLVRHSDLILFSAAIPGQGGQNHINEQEPNFWIKKFETKGYYVYDPIRPLVWTNYEVDVWYKQNIFLFSKNPMDLLKPIFTHLVHPELYQVQVQKKIQYESELEMIKSGKARPGFYLKRFFKSLLQ</sequence>
<dbReference type="SUPFAM" id="SSF53335">
    <property type="entry name" value="S-adenosyl-L-methionine-dependent methyltransferases"/>
    <property type="match status" value="1"/>
</dbReference>
<dbReference type="InterPro" id="IPR029063">
    <property type="entry name" value="SAM-dependent_MTases_sf"/>
</dbReference>
<keyword evidence="2" id="KW-1185">Reference proteome</keyword>
<proteinExistence type="predicted"/>